<name>A0A938YL99_9ACTN</name>
<evidence type="ECO:0000313" key="2">
    <source>
        <dbReference type="EMBL" id="MBM9476621.1"/>
    </source>
</evidence>
<dbReference type="Proteomes" id="UP000663801">
    <property type="component" value="Unassembled WGS sequence"/>
</dbReference>
<evidence type="ECO:0000256" key="1">
    <source>
        <dbReference type="SAM" id="MobiDB-lite"/>
    </source>
</evidence>
<dbReference type="EMBL" id="JAERWL010000008">
    <property type="protein sequence ID" value="MBM9476621.1"/>
    <property type="molecule type" value="Genomic_DNA"/>
</dbReference>
<organism evidence="2 3">
    <name type="scientific">Nakamurella flavida</name>
    <dbReference type="NCBI Taxonomy" id="363630"/>
    <lineage>
        <taxon>Bacteria</taxon>
        <taxon>Bacillati</taxon>
        <taxon>Actinomycetota</taxon>
        <taxon>Actinomycetes</taxon>
        <taxon>Nakamurellales</taxon>
        <taxon>Nakamurellaceae</taxon>
        <taxon>Nakamurella</taxon>
    </lineage>
</organism>
<protein>
    <submittedName>
        <fullName evidence="2">Uncharacterized protein</fullName>
    </submittedName>
</protein>
<dbReference type="RefSeq" id="WP_205256733.1">
    <property type="nucleotide sequence ID" value="NZ_BAAAPV010000004.1"/>
</dbReference>
<feature type="compositionally biased region" description="Basic residues" evidence="1">
    <location>
        <begin position="8"/>
        <end position="18"/>
    </location>
</feature>
<accession>A0A938YL99</accession>
<sequence length="49" mass="5835">MSSLRQTVSRRREIRRTRRALDRAMDSSFSPAQRGELAQFAQRRSLEIR</sequence>
<feature type="region of interest" description="Disordered" evidence="1">
    <location>
        <begin position="1"/>
        <end position="49"/>
    </location>
</feature>
<proteinExistence type="predicted"/>
<evidence type="ECO:0000313" key="3">
    <source>
        <dbReference type="Proteomes" id="UP000663801"/>
    </source>
</evidence>
<gene>
    <name evidence="2" type="ORF">JL107_09220</name>
</gene>
<reference evidence="2" key="1">
    <citation type="submission" date="2021-01" db="EMBL/GenBank/DDBJ databases">
        <title>KCTC 19127 draft genome.</title>
        <authorList>
            <person name="An D."/>
        </authorList>
    </citation>
    <scope>NUCLEOTIDE SEQUENCE</scope>
    <source>
        <strain evidence="2">KCTC 19127</strain>
    </source>
</reference>
<dbReference type="AlphaFoldDB" id="A0A938YL99"/>
<keyword evidence="3" id="KW-1185">Reference proteome</keyword>
<comment type="caution">
    <text evidence="2">The sequence shown here is derived from an EMBL/GenBank/DDBJ whole genome shotgun (WGS) entry which is preliminary data.</text>
</comment>